<sequence>MGGFSRMVKSNNHVTPEESSMTMARLFTAAALAISCLSVATVVHPTMAVSEPAKKFVVGDSGGASHDASVEAFFKPFTERTGIQIEYVSPTSFGKLRAMVEAGNVTASLWDMNSQTLEQAVSLGLLEKLNWKLINPLPIFPETRQDYAFGQSYFSTGMAWKKGTQPIESWPDFWNVEKFPGKRCLRDEPESVLPAALMADGVPLDKIYPLDVDRAFRSLERIAPNVSVWWTSGQQAATLLADNEVAYCMAWNGRIMPRPELEFNYNQALLDIAWWVVPKGAPAPEVEAAMLALHDWTVPEKQALQAERVFYPGNSPQMAQYLPEQLKDKMPTSPNNKDRQLLSNGKWWFENGDAVAQRWQEWKLGR</sequence>
<keyword evidence="1" id="KW-0732">Signal</keyword>
<reference evidence="3 4" key="1">
    <citation type="submission" date="2023-08" db="EMBL/GenBank/DDBJ databases">
        <title>Implementing the SeqCode for naming new Mesorhizobium species isolated from Vachellia karroo root nodules.</title>
        <authorList>
            <person name="Van Lill M."/>
        </authorList>
    </citation>
    <scope>NUCLEOTIDE SEQUENCE [LARGE SCALE GENOMIC DNA]</scope>
    <source>
        <strain evidence="3 4">VK2B</strain>
    </source>
</reference>
<accession>A0ABU4YMY6</accession>
<evidence type="ECO:0000256" key="1">
    <source>
        <dbReference type="ARBA" id="ARBA00022729"/>
    </source>
</evidence>
<evidence type="ECO:0000313" key="4">
    <source>
        <dbReference type="Proteomes" id="UP001280156"/>
    </source>
</evidence>
<dbReference type="Proteomes" id="UP001280156">
    <property type="component" value="Unassembled WGS sequence"/>
</dbReference>
<dbReference type="Pfam" id="PF13416">
    <property type="entry name" value="SBP_bac_8"/>
    <property type="match status" value="1"/>
</dbReference>
<proteinExistence type="predicted"/>
<protein>
    <submittedName>
        <fullName evidence="3">ABC transporter substrate-binding protein</fullName>
    </submittedName>
</protein>
<dbReference type="EMBL" id="JAVIIV010000019">
    <property type="protein sequence ID" value="MDX8488350.1"/>
    <property type="molecule type" value="Genomic_DNA"/>
</dbReference>
<gene>
    <name evidence="3" type="ORF">RFM52_24550</name>
</gene>
<evidence type="ECO:0000256" key="2">
    <source>
        <dbReference type="ARBA" id="ARBA00022764"/>
    </source>
</evidence>
<name>A0ABU4YMY6_9HYPH</name>
<dbReference type="PANTHER" id="PTHR30222">
    <property type="entry name" value="SPERMIDINE/PUTRESCINE-BINDING PERIPLASMIC PROTEIN"/>
    <property type="match status" value="1"/>
</dbReference>
<comment type="caution">
    <text evidence="3">The sequence shown here is derived from an EMBL/GenBank/DDBJ whole genome shotgun (WGS) entry which is preliminary data.</text>
</comment>
<dbReference type="RefSeq" id="WP_320298654.1">
    <property type="nucleotide sequence ID" value="NZ_JAVIIU010000018.1"/>
</dbReference>
<keyword evidence="4" id="KW-1185">Reference proteome</keyword>
<dbReference type="PANTHER" id="PTHR30222:SF2">
    <property type="entry name" value="ABC TRANSPORTER SUBSTRATE-BINDING PROTEIN"/>
    <property type="match status" value="1"/>
</dbReference>
<evidence type="ECO:0000313" key="3">
    <source>
        <dbReference type="EMBL" id="MDX8488350.1"/>
    </source>
</evidence>
<keyword evidence="2" id="KW-0574">Periplasm</keyword>
<dbReference type="CDD" id="cd13589">
    <property type="entry name" value="PBP2_polyamine_RpCGA009"/>
    <property type="match status" value="1"/>
</dbReference>
<dbReference type="Gene3D" id="3.40.190.10">
    <property type="entry name" value="Periplasmic binding protein-like II"/>
    <property type="match status" value="2"/>
</dbReference>
<organism evidence="3 4">
    <name type="scientific">Mesorhizobium humile</name>
    <dbReference type="NCBI Taxonomy" id="3072313"/>
    <lineage>
        <taxon>Bacteria</taxon>
        <taxon>Pseudomonadati</taxon>
        <taxon>Pseudomonadota</taxon>
        <taxon>Alphaproteobacteria</taxon>
        <taxon>Hyphomicrobiales</taxon>
        <taxon>Phyllobacteriaceae</taxon>
        <taxon>Mesorhizobium</taxon>
    </lineage>
</organism>
<dbReference type="InterPro" id="IPR006059">
    <property type="entry name" value="SBP"/>
</dbReference>
<dbReference type="SUPFAM" id="SSF53850">
    <property type="entry name" value="Periplasmic binding protein-like II"/>
    <property type="match status" value="1"/>
</dbReference>